<keyword evidence="2" id="KW-1185">Reference proteome</keyword>
<organism evidence="1 2">
    <name type="scientific">Oceanobacillus piezotolerans</name>
    <dbReference type="NCBI Taxonomy" id="2448030"/>
    <lineage>
        <taxon>Bacteria</taxon>
        <taxon>Bacillati</taxon>
        <taxon>Bacillota</taxon>
        <taxon>Bacilli</taxon>
        <taxon>Bacillales</taxon>
        <taxon>Bacillaceae</taxon>
        <taxon>Oceanobacillus</taxon>
    </lineage>
</organism>
<dbReference type="Pfam" id="PF08863">
    <property type="entry name" value="YolD"/>
    <property type="match status" value="1"/>
</dbReference>
<accession>A0A498DB76</accession>
<proteinExistence type="predicted"/>
<sequence>MPQDRGSIKWTSLMLPEHVALLRELWQEDLYVTKPLLDEQEIELIQYQLQEAQMNDFIIEIATYQRGFTVNYTGKIIQLEGNQASVRLQLEDGSNLSIPFTQVISVTVQ</sequence>
<reference evidence="1 2" key="1">
    <citation type="submission" date="2018-10" db="EMBL/GenBank/DDBJ databases">
        <title>Oceanobacillus sp. YLB-02 draft genome.</title>
        <authorList>
            <person name="Yu L."/>
        </authorList>
    </citation>
    <scope>NUCLEOTIDE SEQUENCE [LARGE SCALE GENOMIC DNA]</scope>
    <source>
        <strain evidence="1 2">YLB-02</strain>
    </source>
</reference>
<comment type="caution">
    <text evidence="1">The sequence shown here is derived from an EMBL/GenBank/DDBJ whole genome shotgun (WGS) entry which is preliminary data.</text>
</comment>
<gene>
    <name evidence="1" type="ORF">D8M04_02965</name>
</gene>
<dbReference type="AlphaFoldDB" id="A0A498DB76"/>
<dbReference type="RefSeq" id="WP_121521259.1">
    <property type="nucleotide sequence ID" value="NZ_RCHR01000001.1"/>
</dbReference>
<dbReference type="Proteomes" id="UP000270219">
    <property type="component" value="Unassembled WGS sequence"/>
</dbReference>
<name>A0A498DB76_9BACI</name>
<dbReference type="PANTHER" id="PTHR40051">
    <property type="entry name" value="IG HYPOTHETICAL 15966"/>
    <property type="match status" value="1"/>
</dbReference>
<evidence type="ECO:0000313" key="1">
    <source>
        <dbReference type="EMBL" id="RLL48251.1"/>
    </source>
</evidence>
<protein>
    <submittedName>
        <fullName evidence="1">YolD-like family protein</fullName>
    </submittedName>
</protein>
<dbReference type="InterPro" id="IPR014962">
    <property type="entry name" value="YolD"/>
</dbReference>
<dbReference type="PANTHER" id="PTHR40051:SF1">
    <property type="entry name" value="YOLD-LIKE FAMILY PROTEIN"/>
    <property type="match status" value="1"/>
</dbReference>
<dbReference type="OrthoDB" id="1644322at2"/>
<evidence type="ECO:0000313" key="2">
    <source>
        <dbReference type="Proteomes" id="UP000270219"/>
    </source>
</evidence>
<dbReference type="EMBL" id="RCHR01000001">
    <property type="protein sequence ID" value="RLL48251.1"/>
    <property type="molecule type" value="Genomic_DNA"/>
</dbReference>